<accession>A0AAQ3N5L0</accession>
<organism evidence="1 2">
    <name type="scientific">Vigna mungo</name>
    <name type="common">Black gram</name>
    <name type="synonym">Phaseolus mungo</name>
    <dbReference type="NCBI Taxonomy" id="3915"/>
    <lineage>
        <taxon>Eukaryota</taxon>
        <taxon>Viridiplantae</taxon>
        <taxon>Streptophyta</taxon>
        <taxon>Embryophyta</taxon>
        <taxon>Tracheophyta</taxon>
        <taxon>Spermatophyta</taxon>
        <taxon>Magnoliopsida</taxon>
        <taxon>eudicotyledons</taxon>
        <taxon>Gunneridae</taxon>
        <taxon>Pentapetalae</taxon>
        <taxon>rosids</taxon>
        <taxon>fabids</taxon>
        <taxon>Fabales</taxon>
        <taxon>Fabaceae</taxon>
        <taxon>Papilionoideae</taxon>
        <taxon>50 kb inversion clade</taxon>
        <taxon>NPAAA clade</taxon>
        <taxon>indigoferoid/millettioid clade</taxon>
        <taxon>Phaseoleae</taxon>
        <taxon>Vigna</taxon>
    </lineage>
</organism>
<sequence>MWKWRRIKCEVQIRRSEIFDCVTRSSNLEFKRQDQLIIVRGNWFLKQKKLQTVLLPKSWKPPRKWRKVTQAMVLWKVLAGKGMDVFEGLRFLSEISNGKKKKVDNYFWYKVADACGVFPRPRWWPEGEDFDTIDDDEDEDFDP</sequence>
<protein>
    <submittedName>
        <fullName evidence="1">Uncharacterized protein</fullName>
    </submittedName>
</protein>
<proteinExistence type="predicted"/>
<keyword evidence="2" id="KW-1185">Reference proteome</keyword>
<dbReference type="EMBL" id="CP144694">
    <property type="protein sequence ID" value="WVZ03155.1"/>
    <property type="molecule type" value="Genomic_DNA"/>
</dbReference>
<gene>
    <name evidence="1" type="ORF">V8G54_023961</name>
</gene>
<dbReference type="Proteomes" id="UP001374535">
    <property type="component" value="Chromosome 7"/>
</dbReference>
<evidence type="ECO:0000313" key="2">
    <source>
        <dbReference type="Proteomes" id="UP001374535"/>
    </source>
</evidence>
<evidence type="ECO:0000313" key="1">
    <source>
        <dbReference type="EMBL" id="WVZ03155.1"/>
    </source>
</evidence>
<name>A0AAQ3N5L0_VIGMU</name>
<reference evidence="1 2" key="1">
    <citation type="journal article" date="2023" name="Life. Sci Alliance">
        <title>Evolutionary insights into 3D genome organization and epigenetic landscape of Vigna mungo.</title>
        <authorList>
            <person name="Junaid A."/>
            <person name="Singh B."/>
            <person name="Bhatia S."/>
        </authorList>
    </citation>
    <scope>NUCLEOTIDE SEQUENCE [LARGE SCALE GENOMIC DNA]</scope>
    <source>
        <strain evidence="1">Urdbean</strain>
    </source>
</reference>
<dbReference type="AlphaFoldDB" id="A0AAQ3N5L0"/>